<keyword evidence="4" id="KW-0812">Transmembrane</keyword>
<accession>A0A7K0DZK6</accession>
<organism evidence="5 6">
    <name type="scientific">Nocardia aurantia</name>
    <dbReference type="NCBI Taxonomy" id="2585199"/>
    <lineage>
        <taxon>Bacteria</taxon>
        <taxon>Bacillati</taxon>
        <taxon>Actinomycetota</taxon>
        <taxon>Actinomycetes</taxon>
        <taxon>Mycobacteriales</taxon>
        <taxon>Nocardiaceae</taxon>
        <taxon>Nocardia</taxon>
    </lineage>
</organism>
<dbReference type="Proteomes" id="UP000431401">
    <property type="component" value="Unassembled WGS sequence"/>
</dbReference>
<keyword evidence="2 4" id="KW-0472">Membrane</keyword>
<dbReference type="PANTHER" id="PTHR37042:SF4">
    <property type="entry name" value="OUTER MEMBRANE PROTEIN RV1973"/>
    <property type="match status" value="1"/>
</dbReference>
<dbReference type="EMBL" id="WEGI01000013">
    <property type="protein sequence ID" value="MQY30284.1"/>
    <property type="molecule type" value="Genomic_DNA"/>
</dbReference>
<keyword evidence="4" id="KW-1133">Transmembrane helix</keyword>
<evidence type="ECO:0000256" key="2">
    <source>
        <dbReference type="ARBA" id="ARBA00023136"/>
    </source>
</evidence>
<dbReference type="AlphaFoldDB" id="A0A7K0DZK6"/>
<feature type="region of interest" description="Disordered" evidence="3">
    <location>
        <begin position="259"/>
        <end position="295"/>
    </location>
</feature>
<dbReference type="GO" id="GO:0016020">
    <property type="term" value="C:membrane"/>
    <property type="evidence" value="ECO:0007669"/>
    <property type="project" value="UniProtKB-SubCell"/>
</dbReference>
<evidence type="ECO:0008006" key="7">
    <source>
        <dbReference type="Google" id="ProtNLM"/>
    </source>
</evidence>
<proteinExistence type="predicted"/>
<feature type="compositionally biased region" description="Pro residues" evidence="3">
    <location>
        <begin position="271"/>
        <end position="295"/>
    </location>
</feature>
<protein>
    <recommendedName>
        <fullName evidence="7">Mce-associated membrane protein</fullName>
    </recommendedName>
</protein>
<evidence type="ECO:0000256" key="1">
    <source>
        <dbReference type="ARBA" id="ARBA00004370"/>
    </source>
</evidence>
<feature type="compositionally biased region" description="Low complexity" evidence="3">
    <location>
        <begin position="14"/>
        <end position="42"/>
    </location>
</feature>
<comment type="caution">
    <text evidence="5">The sequence shown here is derived from an EMBL/GenBank/DDBJ whole genome shotgun (WGS) entry which is preliminary data.</text>
</comment>
<feature type="transmembrane region" description="Helical" evidence="4">
    <location>
        <begin position="101"/>
        <end position="125"/>
    </location>
</feature>
<dbReference type="OrthoDB" id="4555712at2"/>
<feature type="region of interest" description="Disordered" evidence="3">
    <location>
        <begin position="1"/>
        <end position="82"/>
    </location>
</feature>
<dbReference type="PANTHER" id="PTHR37042">
    <property type="entry name" value="OUTER MEMBRANE PROTEIN RV1973"/>
    <property type="match status" value="1"/>
</dbReference>
<reference evidence="5 6" key="1">
    <citation type="submission" date="2019-10" db="EMBL/GenBank/DDBJ databases">
        <title>Nocardia macrotermitis sp. nov. and Nocardia aurantia sp. nov., isolated from the gut of fungus growing-termite Macrotermes natalensis.</title>
        <authorList>
            <person name="Benndorf R."/>
            <person name="Schwitalla J."/>
            <person name="Martin K."/>
            <person name="De Beer W."/>
            <person name="Kaster A.-K."/>
            <person name="Vollmers J."/>
            <person name="Poulsen M."/>
            <person name="Beemelmanns C."/>
        </authorList>
    </citation>
    <scope>NUCLEOTIDE SEQUENCE [LARGE SCALE GENOMIC DNA]</scope>
    <source>
        <strain evidence="5 6">RB56</strain>
    </source>
</reference>
<evidence type="ECO:0000313" key="5">
    <source>
        <dbReference type="EMBL" id="MQY30284.1"/>
    </source>
</evidence>
<evidence type="ECO:0000256" key="3">
    <source>
        <dbReference type="SAM" id="MobiDB-lite"/>
    </source>
</evidence>
<dbReference type="RefSeq" id="WP_153347526.1">
    <property type="nucleotide sequence ID" value="NZ_WEGI01000013.1"/>
</dbReference>
<comment type="subcellular location">
    <subcellularLocation>
        <location evidence="1">Membrane</location>
    </subcellularLocation>
</comment>
<evidence type="ECO:0000313" key="6">
    <source>
        <dbReference type="Proteomes" id="UP000431401"/>
    </source>
</evidence>
<feature type="compositionally biased region" description="Basic and acidic residues" evidence="3">
    <location>
        <begin position="1"/>
        <end position="11"/>
    </location>
</feature>
<evidence type="ECO:0000256" key="4">
    <source>
        <dbReference type="SAM" id="Phobius"/>
    </source>
</evidence>
<name>A0A7K0DZK6_9NOCA</name>
<keyword evidence="6" id="KW-1185">Reference proteome</keyword>
<sequence>MTADLPDKPDLPDPAESPAEAPDGSAEQAVAGGPVAAGDALGTGSAAKPLSGNASRSIDAPVTRDRDESAGSPADEPAGGYATDAAANLPAERAVSPIRSILTTVLAVWLLAALVAAGWFGVGWVRAAYFTDAPRAEARDSALDSARQAAINLSSMNPNDIDGSIDLMKSSMTGSMLDQLTQNRDRIKQAAEQSKTKIDAKVLGASLSTLNSERDKATALVVLQLTQSAPSVPAESFRTTWSLDMAKVGDGWKAEQANSLGQLVPLDSPNPAQPAPTGIPVPPASPATPAPQPGS</sequence>
<gene>
    <name evidence="5" type="ORF">NRB56_58860</name>
</gene>